<evidence type="ECO:0000259" key="9">
    <source>
        <dbReference type="PROSITE" id="PS50900"/>
    </source>
</evidence>
<evidence type="ECO:0000256" key="1">
    <source>
        <dbReference type="ARBA" id="ARBA00004613"/>
    </source>
</evidence>
<feature type="region of interest" description="Disordered" evidence="7">
    <location>
        <begin position="1083"/>
        <end position="1140"/>
    </location>
</feature>
<dbReference type="PANTHER" id="PTHR13723:SF169">
    <property type="entry name" value="ADAMTS-LIKE PROTEIN 3"/>
    <property type="match status" value="1"/>
</dbReference>
<comment type="subcellular location">
    <subcellularLocation>
        <location evidence="1">Secreted</location>
    </subcellularLocation>
</comment>
<dbReference type="Pfam" id="PF19030">
    <property type="entry name" value="TSP1_ADAMTS"/>
    <property type="match status" value="11"/>
</dbReference>
<protein>
    <recommendedName>
        <fullName evidence="12">ADAMTS-like protein 3</fullName>
    </recommendedName>
</protein>
<dbReference type="InterPro" id="IPR036383">
    <property type="entry name" value="TSP1_rpt_sf"/>
</dbReference>
<evidence type="ECO:0000313" key="11">
    <source>
        <dbReference type="Proteomes" id="UP001557470"/>
    </source>
</evidence>
<feature type="domain" description="PLAC" evidence="9">
    <location>
        <begin position="1807"/>
        <end position="1844"/>
    </location>
</feature>
<dbReference type="SUPFAM" id="SSF82895">
    <property type="entry name" value="TSP-1 type 1 repeat"/>
    <property type="match status" value="12"/>
</dbReference>
<evidence type="ECO:0000313" key="10">
    <source>
        <dbReference type="EMBL" id="KAL1007503.1"/>
    </source>
</evidence>
<dbReference type="SMART" id="SM00408">
    <property type="entry name" value="IGc2"/>
    <property type="match status" value="3"/>
</dbReference>
<dbReference type="PROSITE" id="PS50900">
    <property type="entry name" value="PLAC"/>
    <property type="match status" value="1"/>
</dbReference>
<feature type="compositionally biased region" description="Basic and acidic residues" evidence="7">
    <location>
        <begin position="1083"/>
        <end position="1096"/>
    </location>
</feature>
<dbReference type="Gene3D" id="2.60.120.830">
    <property type="match status" value="1"/>
</dbReference>
<dbReference type="InterPro" id="IPR050439">
    <property type="entry name" value="ADAMTS_ADAMTS-like"/>
</dbReference>
<gene>
    <name evidence="10" type="ORF">UPYG_G00087660</name>
</gene>
<keyword evidence="2" id="KW-0964">Secreted</keyword>
<evidence type="ECO:0000256" key="2">
    <source>
        <dbReference type="ARBA" id="ARBA00022525"/>
    </source>
</evidence>
<dbReference type="SMART" id="SM00409">
    <property type="entry name" value="IG"/>
    <property type="match status" value="4"/>
</dbReference>
<evidence type="ECO:0000256" key="4">
    <source>
        <dbReference type="ARBA" id="ARBA00022737"/>
    </source>
</evidence>
<name>A0ABD0XF42_UMBPY</name>
<evidence type="ECO:0000256" key="5">
    <source>
        <dbReference type="ARBA" id="ARBA00023157"/>
    </source>
</evidence>
<dbReference type="InterPro" id="IPR000884">
    <property type="entry name" value="TSP1_rpt"/>
</dbReference>
<dbReference type="CDD" id="cd00096">
    <property type="entry name" value="Ig"/>
    <property type="match status" value="1"/>
</dbReference>
<dbReference type="InterPro" id="IPR010909">
    <property type="entry name" value="PLAC"/>
</dbReference>
<feature type="domain" description="Ig-like" evidence="8">
    <location>
        <begin position="1325"/>
        <end position="1433"/>
    </location>
</feature>
<dbReference type="FunFam" id="2.20.100.10:FF:000005">
    <property type="entry name" value="ADAM metallopeptidase with thrombospondin type 1 motif 9"/>
    <property type="match status" value="2"/>
</dbReference>
<dbReference type="Pfam" id="PF08686">
    <property type="entry name" value="PLAC"/>
    <property type="match status" value="1"/>
</dbReference>
<dbReference type="PROSITE" id="PS50092">
    <property type="entry name" value="TSP1"/>
    <property type="match status" value="13"/>
</dbReference>
<dbReference type="PANTHER" id="PTHR13723">
    <property type="entry name" value="ADAMTS A DISINTEGRIN AND METALLOPROTEASE WITH THROMBOSPONDIN MOTIFS PROTEASE"/>
    <property type="match status" value="1"/>
</dbReference>
<evidence type="ECO:0000259" key="8">
    <source>
        <dbReference type="PROSITE" id="PS50835"/>
    </source>
</evidence>
<feature type="region of interest" description="Disordered" evidence="7">
    <location>
        <begin position="1183"/>
        <end position="1220"/>
    </location>
</feature>
<evidence type="ECO:0000256" key="6">
    <source>
        <dbReference type="PIRSR" id="PIRSR613273-3"/>
    </source>
</evidence>
<dbReference type="FunFam" id="2.20.100.10:FF:000009">
    <property type="entry name" value="ADAMTS-like protein 3 isoform A"/>
    <property type="match status" value="2"/>
</dbReference>
<dbReference type="Pfam" id="PF00090">
    <property type="entry name" value="TSP_1"/>
    <property type="match status" value="1"/>
</dbReference>
<keyword evidence="4" id="KW-0677">Repeat</keyword>
<dbReference type="GO" id="GO:0005576">
    <property type="term" value="C:extracellular region"/>
    <property type="evidence" value="ECO:0007669"/>
    <property type="project" value="UniProtKB-SubCell"/>
</dbReference>
<dbReference type="InterPro" id="IPR007110">
    <property type="entry name" value="Ig-like_dom"/>
</dbReference>
<keyword evidence="5 6" id="KW-1015">Disulfide bond</keyword>
<feature type="region of interest" description="Disordered" evidence="7">
    <location>
        <begin position="946"/>
        <end position="970"/>
    </location>
</feature>
<dbReference type="FunFam" id="2.60.40.10:FF:000487">
    <property type="entry name" value="ADAMTS-like 3 isoform 1"/>
    <property type="match status" value="1"/>
</dbReference>
<reference evidence="10 11" key="1">
    <citation type="submission" date="2024-06" db="EMBL/GenBank/DDBJ databases">
        <authorList>
            <person name="Pan Q."/>
            <person name="Wen M."/>
            <person name="Jouanno E."/>
            <person name="Zahm M."/>
            <person name="Klopp C."/>
            <person name="Cabau C."/>
            <person name="Louis A."/>
            <person name="Berthelot C."/>
            <person name="Parey E."/>
            <person name="Roest Crollius H."/>
            <person name="Montfort J."/>
            <person name="Robinson-Rechavi M."/>
            <person name="Bouchez O."/>
            <person name="Lampietro C."/>
            <person name="Lopez Roques C."/>
            <person name="Donnadieu C."/>
            <person name="Postlethwait J."/>
            <person name="Bobe J."/>
            <person name="Verreycken H."/>
            <person name="Guiguen Y."/>
        </authorList>
    </citation>
    <scope>NUCLEOTIDE SEQUENCE [LARGE SCALE GENOMIC DNA]</scope>
    <source>
        <strain evidence="10">Up_M1</strain>
        <tissue evidence="10">Testis</tissue>
    </source>
</reference>
<evidence type="ECO:0008006" key="12">
    <source>
        <dbReference type="Google" id="ProtNLM"/>
    </source>
</evidence>
<dbReference type="Gene3D" id="2.20.100.10">
    <property type="entry name" value="Thrombospondin type-1 (TSP1) repeat"/>
    <property type="match status" value="11"/>
</dbReference>
<dbReference type="SMART" id="SM00209">
    <property type="entry name" value="TSP1"/>
    <property type="match status" value="13"/>
</dbReference>
<feature type="disulfide bond" evidence="6">
    <location>
        <begin position="152"/>
        <end position="158"/>
    </location>
</feature>
<dbReference type="Pfam" id="PF19236">
    <property type="entry name" value="ADAMTS_CR_3"/>
    <property type="match status" value="1"/>
</dbReference>
<comment type="caution">
    <text evidence="10">The sequence shown here is derived from an EMBL/GenBank/DDBJ whole genome shotgun (WGS) entry which is preliminary data.</text>
</comment>
<keyword evidence="11" id="KW-1185">Reference proteome</keyword>
<dbReference type="InterPro" id="IPR003599">
    <property type="entry name" value="Ig_sub"/>
</dbReference>
<dbReference type="Gene3D" id="2.60.40.10">
    <property type="entry name" value="Immunoglobulins"/>
    <property type="match status" value="3"/>
</dbReference>
<dbReference type="FunFam" id="2.20.100.10:FF:000025">
    <property type="entry name" value="ADAMTS like 1"/>
    <property type="match status" value="1"/>
</dbReference>
<dbReference type="PROSITE" id="PS50835">
    <property type="entry name" value="IG_LIKE"/>
    <property type="match status" value="3"/>
</dbReference>
<dbReference type="EMBL" id="JAGEUA010000002">
    <property type="protein sequence ID" value="KAL1007503.1"/>
    <property type="molecule type" value="Genomic_DNA"/>
</dbReference>
<organism evidence="10 11">
    <name type="scientific">Umbra pygmaea</name>
    <name type="common">Eastern mudminnow</name>
    <dbReference type="NCBI Taxonomy" id="75934"/>
    <lineage>
        <taxon>Eukaryota</taxon>
        <taxon>Metazoa</taxon>
        <taxon>Chordata</taxon>
        <taxon>Craniata</taxon>
        <taxon>Vertebrata</taxon>
        <taxon>Euteleostomi</taxon>
        <taxon>Actinopterygii</taxon>
        <taxon>Neopterygii</taxon>
        <taxon>Teleostei</taxon>
        <taxon>Protacanthopterygii</taxon>
        <taxon>Esociformes</taxon>
        <taxon>Umbridae</taxon>
        <taxon>Umbra</taxon>
    </lineage>
</organism>
<dbReference type="InterPro" id="IPR003598">
    <property type="entry name" value="Ig_sub2"/>
</dbReference>
<dbReference type="InterPro" id="IPR013783">
    <property type="entry name" value="Ig-like_fold"/>
</dbReference>
<feature type="domain" description="Ig-like" evidence="8">
    <location>
        <begin position="1218"/>
        <end position="1320"/>
    </location>
</feature>
<dbReference type="SUPFAM" id="SSF48726">
    <property type="entry name" value="Immunoglobulin"/>
    <property type="match status" value="3"/>
</dbReference>
<dbReference type="InterPro" id="IPR036179">
    <property type="entry name" value="Ig-like_dom_sf"/>
</dbReference>
<dbReference type="InterPro" id="IPR013098">
    <property type="entry name" value="Ig_I-set"/>
</dbReference>
<dbReference type="InterPro" id="IPR013273">
    <property type="entry name" value="ADAMTS/ADAMTS-like"/>
</dbReference>
<dbReference type="Proteomes" id="UP001557470">
    <property type="component" value="Unassembled WGS sequence"/>
</dbReference>
<feature type="disulfide bond" evidence="6">
    <location>
        <begin position="141"/>
        <end position="173"/>
    </location>
</feature>
<accession>A0ABD0XF42</accession>
<evidence type="ECO:0000256" key="3">
    <source>
        <dbReference type="ARBA" id="ARBA00022729"/>
    </source>
</evidence>
<sequence length="1847" mass="203354">MPALIYVPLQRARVVASSVNQCGGFSWICGTAHERSAFFQEKAATPLHNSTLTAEMKPALFLIWETGLALSLLSTKAQAQGAVFLPEFALSPQGSFTEDASEDQYLTYRSEEQASRMTRSDEDGDSGWDAWGTWSDCSRTCGGGASYSLRRCLNGGNCEGKNIRYRTCSNMDCPTESGDFRAQQCSAHNDIRYQGVAYDWVPVPYDPSAPCALRCQARGRSLTVELAPKVLDGTRCRADAFDMCISGICQEVGCDRQLGSATREDSCGVCAGNGSTCRLVRGQALPHISSEEPVKTVVEVPLGSRNLRVSAKGPDVIVIEAQTLHGHREELSLVSAGSYLIGNTTVDYQRGTDRQTLRTQGPLKADFIIKVKYVAPRDTVIQFLFYQPIRYQWRETDFFPCSVTCGGGYQLNSAECTDIRSSQVLPELHCNSYPENTKPTPKLKECNMEPCPESDGFKEVMPYDHFQPLPRWEQGPWTECSVSCGESGGLQERSVVCVEEDVHEQITQVGEWKCTHSPRPITRQSCNNFACPQWVAMEWSQCTVTCGRGLRYRVVLCIDHSGQHTGGCRAPLKPHIKEDCLVPVACHKPREPVPVEAKLPWLKQAQELEEQRTATEEPTFIPEPWSPCSTTCGPGIQTRELKCRVLLSFTQTEVDLPEEECGDNRPQLERPCNGGDCSVGPGFSPGLLDPPDSGHHTQGAEQHHWDYRGFSSCSASCAAGRQTALVRCVSWDGRRQVNESLCDPFSRPPAMVRICNSEPCPPRWEVTAWTSCSATCGVGIQTRSVYCMRVLSMEQQDSVSLSEDECREFKPAILQPCNQLDCPAAWEAEPWQECSRSCGGGYQVRKVFCKQLLSTGAYRRPGDASCSGDKPASYRTCSKTDCQPHLAGGEWGKCSVSCGLGVQRREPVCRRLTSTGQQVTLTRSHCNRLSSPPLIRTCRMITCPKHKKEMSPKPPVKESITTNQHPTQEPGKRCPLILGLSRIYIQTLQEKRFHLTIGGRAYLLPKTSLVIKCPVRRFQKASIRWEKDGRPLPSSKRMGLTKSGSLKIHSLEAGDSGVYVCIAGPAFDTFTLKLIGSDSKLIDRPNELDPKPKQDLTRVQPLLRPQNWDSKGHPRCPSPTPTLRGSSVSLLPSGGSEASGLQVPWSLVEKLRNVSLQAEKGEISQDLASQTIYSLITEMSGAKQASSEQWRRTNEETGNLADRTPNSSEGSERGPSRPQITRQMQSTLINFQSVLNISIGQTAFLTNATRQVHLICPAEGIPQPLITWTKDSMVLQNTDRVRWDSSGGLRIYSPGPEDRGLYKCTATNTHGTDTETTKLLLAEPPAIAVSWRNLSDKGSYRGKAGVSLRAVVGQRVSVHPGANLTLDCPVTGVPQPTVTWQREQSVLGASVAIALPSGSLWLPNVSFQSQGTYSCVAANPVGSSTASSVLHVTGVSPGRGSTVSQPFKELSRRRVLMASRMGATVNVRPGDILHIGCPMVAELGQAIHWDYQNHTLKEPTWAALDLAPGEQLGPRQDQGLEPGPDFQYRLLPGGHALEVSAGEGTFSGRYRCQTTIQDNTQLLSAWIHVRAEEFEWRLGDWTVCSASCGDRGTKARRVRCVTLRGQEVPPSMCHHIPRPVSVQLACNLHHCPPSWVASVWSKCSTPCGRGWRERQVTCGQVEAGGAVRTLAPSICGRNMRPADREECTSNNCSAWVTSSWGKCSGKCLGPTLTVQRRSVWCRHVNGTTHPDCDPRLRPVSVRNCSSELCDVHWRVGPWRACTAACGSGFQSRRVDCAQRRTGRTLADHHCTWHRRPATWQHCNATSCGSECKDTTHYCAVVKRLQLCPIEMYKQRCCQSCLPEDGTA</sequence>
<dbReference type="InterPro" id="IPR045371">
    <property type="entry name" value="ADAMTS_CR_3"/>
</dbReference>
<feature type="disulfide bond" evidence="6">
    <location>
        <begin position="137"/>
        <end position="168"/>
    </location>
</feature>
<evidence type="ECO:0000256" key="7">
    <source>
        <dbReference type="SAM" id="MobiDB-lite"/>
    </source>
</evidence>
<dbReference type="Pfam" id="PF13927">
    <property type="entry name" value="Ig_3"/>
    <property type="match status" value="1"/>
</dbReference>
<feature type="domain" description="Ig-like" evidence="8">
    <location>
        <begin position="975"/>
        <end position="1071"/>
    </location>
</feature>
<proteinExistence type="predicted"/>
<feature type="compositionally biased region" description="Low complexity" evidence="7">
    <location>
        <begin position="1123"/>
        <end position="1136"/>
    </location>
</feature>
<keyword evidence="3" id="KW-0732">Signal</keyword>
<dbReference type="Pfam" id="PF07679">
    <property type="entry name" value="I-set"/>
    <property type="match status" value="2"/>
</dbReference>
<dbReference type="PRINTS" id="PR01857">
    <property type="entry name" value="ADAMTSFAMILY"/>
</dbReference>